<gene>
    <name evidence="2" type="ORF">J0S82_001727</name>
</gene>
<feature type="compositionally biased region" description="Basic residues" evidence="1">
    <location>
        <begin position="33"/>
        <end position="44"/>
    </location>
</feature>
<feature type="region of interest" description="Disordered" evidence="1">
    <location>
        <begin position="1"/>
        <end position="122"/>
    </location>
</feature>
<name>A0A8J6DV05_GALPY</name>
<accession>A0A8J6DV05</accession>
<organism evidence="2 3">
    <name type="scientific">Galemys pyrenaicus</name>
    <name type="common">Iberian desman</name>
    <name type="synonym">Pyrenean desman</name>
    <dbReference type="NCBI Taxonomy" id="202257"/>
    <lineage>
        <taxon>Eukaryota</taxon>
        <taxon>Metazoa</taxon>
        <taxon>Chordata</taxon>
        <taxon>Craniata</taxon>
        <taxon>Vertebrata</taxon>
        <taxon>Euteleostomi</taxon>
        <taxon>Mammalia</taxon>
        <taxon>Eutheria</taxon>
        <taxon>Laurasiatheria</taxon>
        <taxon>Eulipotyphla</taxon>
        <taxon>Talpidae</taxon>
        <taxon>Galemys</taxon>
    </lineage>
</organism>
<keyword evidence="3" id="KW-1185">Reference proteome</keyword>
<reference evidence="2" key="1">
    <citation type="journal article" date="2021" name="Evol. Appl.">
        <title>The genome of the Pyrenean desman and the effects of bottlenecks and inbreeding on the genomic landscape of an endangered species.</title>
        <authorList>
            <person name="Escoda L."/>
            <person name="Castresana J."/>
        </authorList>
    </citation>
    <scope>NUCLEOTIDE SEQUENCE</scope>
    <source>
        <strain evidence="2">IBE-C5619</strain>
    </source>
</reference>
<evidence type="ECO:0000313" key="3">
    <source>
        <dbReference type="Proteomes" id="UP000700334"/>
    </source>
</evidence>
<comment type="caution">
    <text evidence="2">The sequence shown here is derived from an EMBL/GenBank/DDBJ whole genome shotgun (WGS) entry which is preliminary data.</text>
</comment>
<proteinExistence type="predicted"/>
<dbReference type="EMBL" id="JAGFMF010011464">
    <property type="protein sequence ID" value="KAG8521649.1"/>
    <property type="molecule type" value="Genomic_DNA"/>
</dbReference>
<protein>
    <submittedName>
        <fullName evidence="2">Uncharacterized protein</fullName>
    </submittedName>
</protein>
<evidence type="ECO:0000256" key="1">
    <source>
        <dbReference type="SAM" id="MobiDB-lite"/>
    </source>
</evidence>
<dbReference type="AlphaFoldDB" id="A0A8J6DV05"/>
<evidence type="ECO:0000313" key="2">
    <source>
        <dbReference type="EMBL" id="KAG8521649.1"/>
    </source>
</evidence>
<sequence>MHSETTRSPAAPERAPAPPARPAKDTVPAPERRRARAGGARHVRHLETTATRGVAPARLRPGLQAQSPLAARRRGPPPPARPAPAGCGGRGGGVAVHPRPGVERPQGPRKGAPRETTATRPARARHLRAAELSGAEHYNSRHAVNPTAPAVRRHPARPPAWRSRRLHGAALAARGAGTRAMGDAQPPLQGSSKPHLEKLTLGISHILGGSWKRGLGALTPDGGHLEYGVDMWKCAHLSLDAEAVKSSPGVTEVTIIEKAPAERHMISSWEQVSITLSDPTSPQKEMQFKCP</sequence>
<dbReference type="OrthoDB" id="10249691at2759"/>
<dbReference type="Proteomes" id="UP000700334">
    <property type="component" value="Unassembled WGS sequence"/>
</dbReference>